<proteinExistence type="predicted"/>
<dbReference type="OMA" id="RWISCAI"/>
<feature type="transmembrane region" description="Helical" evidence="1">
    <location>
        <begin position="30"/>
        <end position="57"/>
    </location>
</feature>
<evidence type="ECO:0000313" key="3">
    <source>
        <dbReference type="Proteomes" id="UP000260363"/>
    </source>
</evidence>
<keyword evidence="1" id="KW-0472">Membrane</keyword>
<dbReference type="KEGG" id="cmx:DNC_02040"/>
<dbReference type="Proteomes" id="UP000260363">
    <property type="component" value="Chromosome"/>
</dbReference>
<dbReference type="RefSeq" id="WP_010230393.1">
    <property type="nucleotide sequence ID" value="NZ_CP007217.1"/>
</dbReference>
<evidence type="ECO:0000256" key="1">
    <source>
        <dbReference type="SAM" id="Phobius"/>
    </source>
</evidence>
<dbReference type="KEGG" id="cmm:NC80_02020"/>
<evidence type="ECO:0000313" key="2">
    <source>
        <dbReference type="EMBL" id="AJR10488.1"/>
    </source>
</evidence>
<accession>A0A069ZTC4</accession>
<keyword evidence="1" id="KW-0812">Transmembrane</keyword>
<protein>
    <submittedName>
        <fullName evidence="2">Membrane protein</fullName>
    </submittedName>
</protein>
<dbReference type="PATRIC" id="fig|83560.10.peg.416"/>
<feature type="transmembrane region" description="Helical" evidence="1">
    <location>
        <begin position="78"/>
        <end position="96"/>
    </location>
</feature>
<gene>
    <name evidence="2" type="ORF">BD36_02165</name>
</gene>
<dbReference type="GeneID" id="1245762"/>
<sequence>MACCVCVYGYNEICYKETVEKAVAVAVDCVLFNVAAVVATLISAVFLLIRWISCAIYNCCSTKERWHFLPTTESRIEWLTLIPILGPLVVASVVYAKAREDGYCCLDSLVCAMQSPWMLLDSIRQNRNEPEWMVV</sequence>
<dbReference type="EMBL" id="CP007217">
    <property type="protein sequence ID" value="AJR10488.1"/>
    <property type="molecule type" value="Genomic_DNA"/>
</dbReference>
<dbReference type="AlphaFoldDB" id="A0A069ZTC4"/>
<reference evidence="2 3" key="1">
    <citation type="submission" date="2014-02" db="EMBL/GenBank/DDBJ databases">
        <authorList>
            <person name="Chen C."/>
            <person name="Conrad T.A."/>
            <person name="Zhou Z."/>
            <person name="Lai Z."/>
            <person name="Zhong G."/>
        </authorList>
    </citation>
    <scope>NUCLEOTIDE SEQUENCE [LARGE SCALE GENOMIC DNA]</scope>
    <source>
        <strain evidence="2 3">Nigg3-28</strain>
    </source>
</reference>
<organism evidence="2 3">
    <name type="scientific">Chlamydia muridarum</name>
    <dbReference type="NCBI Taxonomy" id="83560"/>
    <lineage>
        <taxon>Bacteria</taxon>
        <taxon>Pseudomonadati</taxon>
        <taxon>Chlamydiota</taxon>
        <taxon>Chlamydiia</taxon>
        <taxon>Chlamydiales</taxon>
        <taxon>Chlamydiaceae</taxon>
        <taxon>Chlamydia/Chlamydophila group</taxon>
        <taxon>Chlamydia</taxon>
    </lineage>
</organism>
<name>A0A069ZTC4_CHLMR</name>
<dbReference type="KEGG" id="cmg:NC81_02035"/>
<keyword evidence="1" id="KW-1133">Transmembrane helix</keyword>